<name>A0A5I0Z923_SALET</name>
<protein>
    <recommendedName>
        <fullName evidence="4">O-antigen polymerase</fullName>
    </recommendedName>
</protein>
<feature type="transmembrane region" description="Helical" evidence="1">
    <location>
        <begin position="235"/>
        <end position="254"/>
    </location>
</feature>
<feature type="transmembrane region" description="Helical" evidence="1">
    <location>
        <begin position="74"/>
        <end position="95"/>
    </location>
</feature>
<feature type="transmembrane region" description="Helical" evidence="1">
    <location>
        <begin position="377"/>
        <end position="393"/>
    </location>
</feature>
<dbReference type="AlphaFoldDB" id="A0A5I0Z923"/>
<dbReference type="EMBL" id="AAKOIS010000004">
    <property type="protein sequence ID" value="ECT9337685.1"/>
    <property type="molecule type" value="Genomic_DNA"/>
</dbReference>
<dbReference type="EMBL" id="AAKKOC010000004">
    <property type="protein sequence ID" value="ECS7437643.1"/>
    <property type="molecule type" value="Genomic_DNA"/>
</dbReference>
<feature type="transmembrane region" description="Helical" evidence="1">
    <location>
        <begin position="212"/>
        <end position="228"/>
    </location>
</feature>
<accession>A0A5I0Z923</accession>
<keyword evidence="1" id="KW-1133">Transmembrane helix</keyword>
<feature type="transmembrane region" description="Helical" evidence="1">
    <location>
        <begin position="189"/>
        <end position="206"/>
    </location>
</feature>
<sequence>MEYLIILIFFTLLFFTTKSTWPFGGVNAHPIYFVFLTQIFILTLPGVLILTFFRNCVGSITCEIVTNATKINVMLDYFTILSSIVLAILFSYLLMRGRKDFTPSALSQKRFLNFCFFITILIIIIKIIFVKHVPLFMVLFGNKEAAEIQKAAILRGEDGFSFPVLNFLIKYFPLYFYYSVLITFFKRKISFFYLIIAFATTCLAMLYDLQKAPVVIMIIGSFWLYWAFFGKSKMIIIGALLSLGLVSLLFYISYDFGGNTNYFIDAILNRTFVAQDDGMYWVYQYYDSLPNKELYAYWGIPFAQQFGLPQIDPLSDIIGVVFPNASDNWVNTTTFLLGEAKAIFGSYSLILATFVVFINVIIIMIVSSVLVRISKDLFYPAIFVMLQTIPFANNITDLIYGRFIFGFLTFMLFPTLFCLLCNGKMSKYDAK</sequence>
<feature type="transmembrane region" description="Helical" evidence="1">
    <location>
        <begin position="111"/>
        <end position="129"/>
    </location>
</feature>
<gene>
    <name evidence="3" type="ORF">CG757_13900</name>
    <name evidence="2" type="ORF">CHU57_12335</name>
</gene>
<reference evidence="2" key="1">
    <citation type="submission" date="2018-07" db="EMBL/GenBank/DDBJ databases">
        <authorList>
            <consortium name="PulseNet: The National Subtyping Network for Foodborne Disease Surveillance"/>
            <person name="Tarr C.L."/>
            <person name="Trees E."/>
            <person name="Katz L.S."/>
            <person name="Carleton-Romer H.A."/>
            <person name="Stroika S."/>
            <person name="Kucerova Z."/>
            <person name="Roache K.F."/>
            <person name="Sabol A.L."/>
            <person name="Besser J."/>
            <person name="Gerner-Smidt P."/>
        </authorList>
    </citation>
    <scope>NUCLEOTIDE SEQUENCE</scope>
    <source>
        <strain evidence="3">2015AM-0391</strain>
        <strain evidence="2">2015AM-1184</strain>
    </source>
</reference>
<keyword evidence="1" id="KW-0812">Transmembrane</keyword>
<organism evidence="2">
    <name type="scientific">Salmonella enterica subsp. enterica serovar Cotham</name>
    <dbReference type="NCBI Taxonomy" id="2572724"/>
    <lineage>
        <taxon>Bacteria</taxon>
        <taxon>Pseudomonadati</taxon>
        <taxon>Pseudomonadota</taxon>
        <taxon>Gammaproteobacteria</taxon>
        <taxon>Enterobacterales</taxon>
        <taxon>Enterobacteriaceae</taxon>
        <taxon>Salmonella</taxon>
    </lineage>
</organism>
<evidence type="ECO:0008006" key="4">
    <source>
        <dbReference type="Google" id="ProtNLM"/>
    </source>
</evidence>
<feature type="transmembrane region" description="Helical" evidence="1">
    <location>
        <begin position="30"/>
        <end position="53"/>
    </location>
</feature>
<evidence type="ECO:0000256" key="1">
    <source>
        <dbReference type="SAM" id="Phobius"/>
    </source>
</evidence>
<feature type="transmembrane region" description="Helical" evidence="1">
    <location>
        <begin position="347"/>
        <end position="370"/>
    </location>
</feature>
<proteinExistence type="predicted"/>
<evidence type="ECO:0000313" key="3">
    <source>
        <dbReference type="EMBL" id="ECT9337685.1"/>
    </source>
</evidence>
<evidence type="ECO:0000313" key="2">
    <source>
        <dbReference type="EMBL" id="ECS7437643.1"/>
    </source>
</evidence>
<comment type="caution">
    <text evidence="2">The sequence shown here is derived from an EMBL/GenBank/DDBJ whole genome shotgun (WGS) entry which is preliminary data.</text>
</comment>
<feature type="transmembrane region" description="Helical" evidence="1">
    <location>
        <begin position="399"/>
        <end position="421"/>
    </location>
</feature>
<keyword evidence="1" id="KW-0472">Membrane</keyword>